<keyword evidence="1" id="KW-0812">Transmembrane</keyword>
<protein>
    <submittedName>
        <fullName evidence="3">DUF2391 domain-containing protein</fullName>
    </submittedName>
</protein>
<dbReference type="Proteomes" id="UP000037729">
    <property type="component" value="Unassembled WGS sequence"/>
</dbReference>
<organism evidence="2 4">
    <name type="scientific">Haloarcula rubripromontorii</name>
    <dbReference type="NCBI Taxonomy" id="1705562"/>
    <lineage>
        <taxon>Archaea</taxon>
        <taxon>Methanobacteriati</taxon>
        <taxon>Methanobacteriota</taxon>
        <taxon>Stenosarchaea group</taxon>
        <taxon>Halobacteria</taxon>
        <taxon>Halobacteriales</taxon>
        <taxon>Haloarculaceae</taxon>
        <taxon>Haloarcula</taxon>
    </lineage>
</organism>
<dbReference type="Proteomes" id="UP000610611">
    <property type="component" value="Unassembled WGS sequence"/>
</dbReference>
<dbReference type="STRING" id="1705562.AMS69_12940"/>
<feature type="transmembrane region" description="Helical" evidence="1">
    <location>
        <begin position="103"/>
        <end position="122"/>
    </location>
</feature>
<keyword evidence="1" id="KW-0472">Membrane</keyword>
<keyword evidence="4" id="KW-1185">Reference proteome</keyword>
<dbReference type="RefSeq" id="WP_053968488.1">
    <property type="nucleotide sequence ID" value="NZ_LIUF01000004.1"/>
</dbReference>
<gene>
    <name evidence="2" type="ORF">AMS69_12940</name>
    <name evidence="3" type="ORF">GOC83_13160</name>
</gene>
<evidence type="ECO:0000313" key="4">
    <source>
        <dbReference type="Proteomes" id="UP000037729"/>
    </source>
</evidence>
<feature type="transmembrane region" description="Helical" evidence="1">
    <location>
        <begin position="142"/>
        <end position="163"/>
    </location>
</feature>
<reference evidence="3" key="2">
    <citation type="submission" date="2019-12" db="EMBL/GenBank/DDBJ databases">
        <title>The whole-genome sequencing of Haloarcula japonica strain pws8.</title>
        <authorList>
            <person name="Verma D.K."/>
            <person name="Gopal K."/>
            <person name="Prasad E.S."/>
        </authorList>
    </citation>
    <scope>NUCLEOTIDE SEQUENCE</scope>
    <source>
        <strain evidence="3">Pws8</strain>
    </source>
</reference>
<dbReference type="PATRIC" id="fig|1705562.3.peg.3171"/>
<dbReference type="OrthoDB" id="328136at2157"/>
<feature type="transmembrane region" description="Helical" evidence="1">
    <location>
        <begin position="170"/>
        <end position="192"/>
    </location>
</feature>
<comment type="caution">
    <text evidence="2">The sequence shown here is derived from an EMBL/GenBank/DDBJ whole genome shotgun (WGS) entry which is preliminary data.</text>
</comment>
<accession>A0A0M9AIS1</accession>
<evidence type="ECO:0000256" key="1">
    <source>
        <dbReference type="SAM" id="Phobius"/>
    </source>
</evidence>
<evidence type="ECO:0000313" key="2">
    <source>
        <dbReference type="EMBL" id="KOX92278.1"/>
    </source>
</evidence>
<reference evidence="2 4" key="1">
    <citation type="submission" date="2015-08" db="EMBL/GenBank/DDBJ databases">
        <title>Genomes of Isolates from Cabo Rojo, PR.</title>
        <authorList>
            <person name="Sanchez-Nieves R.L."/>
            <person name="Montalvo-Rodriguez R."/>
        </authorList>
    </citation>
    <scope>NUCLEOTIDE SEQUENCE [LARGE SCALE GENOMIC DNA]</scope>
    <source>
        <strain evidence="2 4">SL3</strain>
    </source>
</reference>
<keyword evidence="1" id="KW-1133">Transmembrane helix</keyword>
<proteinExistence type="predicted"/>
<dbReference type="EMBL" id="LIUF01000004">
    <property type="protein sequence ID" value="KOX92278.1"/>
    <property type="molecule type" value="Genomic_DNA"/>
</dbReference>
<dbReference type="AlphaFoldDB" id="A0A0M9AIS1"/>
<dbReference type="EMBL" id="WOWB01000001">
    <property type="protein sequence ID" value="NLV07079.1"/>
    <property type="molecule type" value="Genomic_DNA"/>
</dbReference>
<sequence>MSTQEDTPAEQEREDDEFATLFDELQELEQLVDSEHERQQVRDAMRAAADSQDHEPATFGRVVWGFGRSDLAEALLGSLLFGIPMAVEGGTVDAGRHIAQHPLYLAATVIIAIGLVISILYVADFQDVRVANPIFGLIPRRLVGVTGTALVVSVALLTGWGLVEWSADPAVVYESACICAVAFVPMAIGAALGDILPGN</sequence>
<name>A0A0M9AIS1_9EURY</name>
<evidence type="ECO:0000313" key="3">
    <source>
        <dbReference type="EMBL" id="NLV07079.1"/>
    </source>
</evidence>